<protein>
    <submittedName>
        <fullName evidence="3">Secreted protein</fullName>
    </submittedName>
</protein>
<evidence type="ECO:0000313" key="1">
    <source>
        <dbReference type="EMBL" id="VDK37348.1"/>
    </source>
</evidence>
<dbReference type="Proteomes" id="UP000271098">
    <property type="component" value="Unassembled WGS sequence"/>
</dbReference>
<evidence type="ECO:0000313" key="3">
    <source>
        <dbReference type="WBParaSite" id="GPUH_0000300601-mRNA-1"/>
    </source>
</evidence>
<dbReference type="WBParaSite" id="GPUH_0000300601-mRNA-1">
    <property type="protein sequence ID" value="GPUH_0000300601-mRNA-1"/>
    <property type="gene ID" value="GPUH_0000300601"/>
</dbReference>
<evidence type="ECO:0000313" key="2">
    <source>
        <dbReference type="Proteomes" id="UP000271098"/>
    </source>
</evidence>
<gene>
    <name evidence="1" type="ORF">GPUH_LOCUS3001</name>
</gene>
<reference evidence="1 2" key="2">
    <citation type="submission" date="2018-11" db="EMBL/GenBank/DDBJ databases">
        <authorList>
            <consortium name="Pathogen Informatics"/>
        </authorList>
    </citation>
    <scope>NUCLEOTIDE SEQUENCE [LARGE SCALE GENOMIC DNA]</scope>
</reference>
<name>A0A183D2R0_9BILA</name>
<keyword evidence="2" id="KW-1185">Reference proteome</keyword>
<proteinExistence type="predicted"/>
<sequence length="69" mass="7993">MFLAIIFLQSMLRRELPRRTDISVVMAADFRQPTLSCLMDPTIHGHYLAFTMSPIQMAMMLFSLKVCRV</sequence>
<reference evidence="3" key="1">
    <citation type="submission" date="2016-06" db="UniProtKB">
        <authorList>
            <consortium name="WormBaseParasite"/>
        </authorList>
    </citation>
    <scope>IDENTIFICATION</scope>
</reference>
<dbReference type="AlphaFoldDB" id="A0A183D2R0"/>
<accession>A0A183D2R0</accession>
<organism evidence="3">
    <name type="scientific">Gongylonema pulchrum</name>
    <dbReference type="NCBI Taxonomy" id="637853"/>
    <lineage>
        <taxon>Eukaryota</taxon>
        <taxon>Metazoa</taxon>
        <taxon>Ecdysozoa</taxon>
        <taxon>Nematoda</taxon>
        <taxon>Chromadorea</taxon>
        <taxon>Rhabditida</taxon>
        <taxon>Spirurina</taxon>
        <taxon>Spiruromorpha</taxon>
        <taxon>Spiruroidea</taxon>
        <taxon>Gongylonematidae</taxon>
        <taxon>Gongylonema</taxon>
    </lineage>
</organism>
<dbReference type="EMBL" id="UYRT01004838">
    <property type="protein sequence ID" value="VDK37348.1"/>
    <property type="molecule type" value="Genomic_DNA"/>
</dbReference>